<sequence length="195" mass="22315">MQMFFWWSSKYPHFLFYCYNIDSEVEFVFTCLLLFVLAVAIEGLKVLQAKQRQRDLYLRSKQLQTICLGQDLSLLPNGRSPTVTWRQRLFLFIWELFAWVNLQILSLLLMLSVMGFNGWMFLSIAMGSGLGYFLFGTQLMKINLQNCDIVRGTFCVLAPSNGESTPILRATPTVSSTSIRETSQSHLCHGNFIGA</sequence>
<keyword evidence="2 5" id="KW-0812">Transmembrane</keyword>
<dbReference type="AlphaFoldDB" id="A0A7F5R2R0"/>
<dbReference type="GO" id="GO:0005375">
    <property type="term" value="F:copper ion transmembrane transporter activity"/>
    <property type="evidence" value="ECO:0007669"/>
    <property type="project" value="UniProtKB-UniRule"/>
</dbReference>
<dbReference type="KEGG" id="apln:108733392"/>
<dbReference type="OrthoDB" id="73901at2759"/>
<dbReference type="GeneID" id="108733392"/>
<keyword evidence="5" id="KW-0813">Transport</keyword>
<dbReference type="InParanoid" id="A0A7F5R2R0"/>
<keyword evidence="6" id="KW-1185">Reference proteome</keyword>
<evidence type="ECO:0000256" key="4">
    <source>
        <dbReference type="ARBA" id="ARBA00023136"/>
    </source>
</evidence>
<evidence type="ECO:0000256" key="1">
    <source>
        <dbReference type="ARBA" id="ARBA00004141"/>
    </source>
</evidence>
<dbReference type="GO" id="GO:0005886">
    <property type="term" value="C:plasma membrane"/>
    <property type="evidence" value="ECO:0007669"/>
    <property type="project" value="TreeGrafter"/>
</dbReference>
<dbReference type="Proteomes" id="UP000192223">
    <property type="component" value="Unplaced"/>
</dbReference>
<feature type="transmembrane region" description="Helical" evidence="5">
    <location>
        <begin position="89"/>
        <end position="110"/>
    </location>
</feature>
<dbReference type="Pfam" id="PF04145">
    <property type="entry name" value="Ctr"/>
    <property type="match status" value="1"/>
</dbReference>
<evidence type="ECO:0000256" key="5">
    <source>
        <dbReference type="RuleBase" id="RU367022"/>
    </source>
</evidence>
<organism evidence="6 7">
    <name type="scientific">Agrilus planipennis</name>
    <name type="common">Emerald ash borer</name>
    <name type="synonym">Agrilus marcopoli</name>
    <dbReference type="NCBI Taxonomy" id="224129"/>
    <lineage>
        <taxon>Eukaryota</taxon>
        <taxon>Metazoa</taxon>
        <taxon>Ecdysozoa</taxon>
        <taxon>Arthropoda</taxon>
        <taxon>Hexapoda</taxon>
        <taxon>Insecta</taxon>
        <taxon>Pterygota</taxon>
        <taxon>Neoptera</taxon>
        <taxon>Endopterygota</taxon>
        <taxon>Coleoptera</taxon>
        <taxon>Polyphaga</taxon>
        <taxon>Elateriformia</taxon>
        <taxon>Buprestoidea</taxon>
        <taxon>Buprestidae</taxon>
        <taxon>Agrilinae</taxon>
        <taxon>Agrilus</taxon>
    </lineage>
</organism>
<reference evidence="7" key="1">
    <citation type="submission" date="2025-08" db="UniProtKB">
        <authorList>
            <consortium name="RefSeq"/>
        </authorList>
    </citation>
    <scope>IDENTIFICATION</scope>
    <source>
        <tissue evidence="7">Entire body</tissue>
    </source>
</reference>
<feature type="transmembrane region" description="Helical" evidence="5">
    <location>
        <begin position="116"/>
        <end position="135"/>
    </location>
</feature>
<name>A0A7F5R2R0_AGRPL</name>
<evidence type="ECO:0000256" key="2">
    <source>
        <dbReference type="ARBA" id="ARBA00022692"/>
    </source>
</evidence>
<evidence type="ECO:0000313" key="6">
    <source>
        <dbReference type="Proteomes" id="UP000192223"/>
    </source>
</evidence>
<keyword evidence="5" id="KW-0186">Copper</keyword>
<evidence type="ECO:0000313" key="7">
    <source>
        <dbReference type="RefSeq" id="XP_025829334.1"/>
    </source>
</evidence>
<keyword evidence="3 5" id="KW-1133">Transmembrane helix</keyword>
<keyword evidence="5" id="KW-0187">Copper transport</keyword>
<evidence type="ECO:0000256" key="3">
    <source>
        <dbReference type="ARBA" id="ARBA00022989"/>
    </source>
</evidence>
<proteinExistence type="inferred from homology"/>
<dbReference type="InterPro" id="IPR007274">
    <property type="entry name" value="Cop_transporter"/>
</dbReference>
<dbReference type="RefSeq" id="XP_025829334.1">
    <property type="nucleotide sequence ID" value="XM_025973549.1"/>
</dbReference>
<accession>A0A7F5R2R0</accession>
<feature type="transmembrane region" description="Helical" evidence="5">
    <location>
        <begin position="27"/>
        <end position="47"/>
    </location>
</feature>
<keyword evidence="5" id="KW-0406">Ion transport</keyword>
<protein>
    <recommendedName>
        <fullName evidence="5">Copper transport protein</fullName>
    </recommendedName>
</protein>
<dbReference type="PANTHER" id="PTHR12483">
    <property type="entry name" value="SOLUTE CARRIER FAMILY 31 COPPER TRANSPORTERS"/>
    <property type="match status" value="1"/>
</dbReference>
<dbReference type="PANTHER" id="PTHR12483:SF27">
    <property type="entry name" value="COPPER TRANSPORT PROTEIN CTR1"/>
    <property type="match status" value="1"/>
</dbReference>
<gene>
    <name evidence="7" type="primary">LOC108733392</name>
</gene>
<comment type="subcellular location">
    <subcellularLocation>
        <location evidence="1 5">Membrane</location>
        <topology evidence="1 5">Multi-pass membrane protein</topology>
    </subcellularLocation>
</comment>
<keyword evidence="4 5" id="KW-0472">Membrane</keyword>
<comment type="similarity">
    <text evidence="5">Belongs to the copper transporter (Ctr) (TC 1.A.56) family. SLC31A subfamily.</text>
</comment>